<dbReference type="AlphaFoldDB" id="A0A545T6K2"/>
<dbReference type="RefSeq" id="WP_142942926.1">
    <property type="nucleotide sequence ID" value="NZ_VIKR01000004.1"/>
</dbReference>
<accession>A0A545T6K2</accession>
<evidence type="ECO:0000313" key="2">
    <source>
        <dbReference type="EMBL" id="TQV72815.1"/>
    </source>
</evidence>
<keyword evidence="1" id="KW-0732">Signal</keyword>
<evidence type="ECO:0000256" key="1">
    <source>
        <dbReference type="SAM" id="SignalP"/>
    </source>
</evidence>
<dbReference type="Proteomes" id="UP000317839">
    <property type="component" value="Unassembled WGS sequence"/>
</dbReference>
<evidence type="ECO:0000313" key="3">
    <source>
        <dbReference type="Proteomes" id="UP000317839"/>
    </source>
</evidence>
<proteinExistence type="predicted"/>
<dbReference type="OrthoDB" id="6272629at2"/>
<keyword evidence="3" id="KW-1185">Reference proteome</keyword>
<organism evidence="2 3">
    <name type="scientific">Aliikangiella marina</name>
    <dbReference type="NCBI Taxonomy" id="1712262"/>
    <lineage>
        <taxon>Bacteria</taxon>
        <taxon>Pseudomonadati</taxon>
        <taxon>Pseudomonadota</taxon>
        <taxon>Gammaproteobacteria</taxon>
        <taxon>Oceanospirillales</taxon>
        <taxon>Pleioneaceae</taxon>
        <taxon>Aliikangiella</taxon>
    </lineage>
</organism>
<reference evidence="2 3" key="1">
    <citation type="submission" date="2019-06" db="EMBL/GenBank/DDBJ databases">
        <title>Draft genome of Aliikangiella marina GYP-15.</title>
        <authorList>
            <person name="Wang G."/>
        </authorList>
    </citation>
    <scope>NUCLEOTIDE SEQUENCE [LARGE SCALE GENOMIC DNA]</scope>
    <source>
        <strain evidence="2 3">GYP-15</strain>
    </source>
</reference>
<comment type="caution">
    <text evidence="2">The sequence shown here is derived from an EMBL/GenBank/DDBJ whole genome shotgun (WGS) entry which is preliminary data.</text>
</comment>
<dbReference type="EMBL" id="VIKR01000004">
    <property type="protein sequence ID" value="TQV72815.1"/>
    <property type="molecule type" value="Genomic_DNA"/>
</dbReference>
<feature type="chain" id="PRO_5021954093" evidence="1">
    <location>
        <begin position="30"/>
        <end position="143"/>
    </location>
</feature>
<sequence length="143" mass="15602">MNIRFNYRKNRTLGIILTFFVVFSGRAFAEDIAISMTESQCTVSMSSADNGCDAGQCAGDSACVCAAKGDFITWILPGNDKFKLKFSGDSPLKDNCGKNYKASKQKCKIKEDVSPGQEYTYLVKLKKCANGTDPRVVIKGGRS</sequence>
<protein>
    <submittedName>
        <fullName evidence="2">Uncharacterized protein</fullName>
    </submittedName>
</protein>
<feature type="signal peptide" evidence="1">
    <location>
        <begin position="1"/>
        <end position="29"/>
    </location>
</feature>
<gene>
    <name evidence="2" type="ORF">FLL45_15205</name>
</gene>
<name>A0A545T6K2_9GAMM</name>